<feature type="non-terminal residue" evidence="7">
    <location>
        <position position="48"/>
    </location>
</feature>
<dbReference type="InterPro" id="IPR050107">
    <property type="entry name" value="ABC_carbohydrate_import_ATPase"/>
</dbReference>
<evidence type="ECO:0000313" key="7">
    <source>
        <dbReference type="EMBL" id="GAJ16892.1"/>
    </source>
</evidence>
<keyword evidence="6" id="KW-0472">Membrane</keyword>
<evidence type="ECO:0000256" key="6">
    <source>
        <dbReference type="ARBA" id="ARBA00023136"/>
    </source>
</evidence>
<dbReference type="AlphaFoldDB" id="X1VFS3"/>
<evidence type="ECO:0008006" key="8">
    <source>
        <dbReference type="Google" id="ProtNLM"/>
    </source>
</evidence>
<evidence type="ECO:0000256" key="4">
    <source>
        <dbReference type="ARBA" id="ARBA00022840"/>
    </source>
</evidence>
<keyword evidence="2" id="KW-1003">Cell membrane</keyword>
<keyword evidence="5" id="KW-1278">Translocase</keyword>
<keyword evidence="3" id="KW-0547">Nucleotide-binding</keyword>
<evidence type="ECO:0000256" key="3">
    <source>
        <dbReference type="ARBA" id="ARBA00022741"/>
    </source>
</evidence>
<sequence>MKVVAGVYSKDGGRVIYKGNEVNIPNPRSAQRLGISMVHQELNLMPHL</sequence>
<dbReference type="PANTHER" id="PTHR43790">
    <property type="entry name" value="CARBOHYDRATE TRANSPORT ATP-BINDING PROTEIN MG119-RELATED"/>
    <property type="match status" value="1"/>
</dbReference>
<keyword evidence="1" id="KW-0813">Transport</keyword>
<protein>
    <recommendedName>
        <fullName evidence="8">ABC transporter domain-containing protein</fullName>
    </recommendedName>
</protein>
<comment type="caution">
    <text evidence="7">The sequence shown here is derived from an EMBL/GenBank/DDBJ whole genome shotgun (WGS) entry which is preliminary data.</text>
</comment>
<gene>
    <name evidence="7" type="ORF">S12H4_63265</name>
</gene>
<reference evidence="7" key="1">
    <citation type="journal article" date="2014" name="Front. Microbiol.">
        <title>High frequency of phylogenetically diverse reductive dehalogenase-homologous genes in deep subseafloor sedimentary metagenomes.</title>
        <authorList>
            <person name="Kawai M."/>
            <person name="Futagami T."/>
            <person name="Toyoda A."/>
            <person name="Takaki Y."/>
            <person name="Nishi S."/>
            <person name="Hori S."/>
            <person name="Arai W."/>
            <person name="Tsubouchi T."/>
            <person name="Morono Y."/>
            <person name="Uchiyama I."/>
            <person name="Ito T."/>
            <person name="Fujiyama A."/>
            <person name="Inagaki F."/>
            <person name="Takami H."/>
        </authorList>
    </citation>
    <scope>NUCLEOTIDE SEQUENCE</scope>
    <source>
        <strain evidence="7">Expedition CK06-06</strain>
    </source>
</reference>
<dbReference type="PANTHER" id="PTHR43790:SF3">
    <property type="entry name" value="D-ALLOSE IMPORT ATP-BINDING PROTEIN ALSA-RELATED"/>
    <property type="match status" value="1"/>
</dbReference>
<evidence type="ECO:0000256" key="5">
    <source>
        <dbReference type="ARBA" id="ARBA00022967"/>
    </source>
</evidence>
<proteinExistence type="predicted"/>
<evidence type="ECO:0000256" key="1">
    <source>
        <dbReference type="ARBA" id="ARBA00022448"/>
    </source>
</evidence>
<organism evidence="7">
    <name type="scientific">marine sediment metagenome</name>
    <dbReference type="NCBI Taxonomy" id="412755"/>
    <lineage>
        <taxon>unclassified sequences</taxon>
        <taxon>metagenomes</taxon>
        <taxon>ecological metagenomes</taxon>
    </lineage>
</organism>
<dbReference type="EMBL" id="BARW01042919">
    <property type="protein sequence ID" value="GAJ16892.1"/>
    <property type="molecule type" value="Genomic_DNA"/>
</dbReference>
<name>X1VFS3_9ZZZZ</name>
<accession>X1VFS3</accession>
<evidence type="ECO:0000256" key="2">
    <source>
        <dbReference type="ARBA" id="ARBA00022475"/>
    </source>
</evidence>
<keyword evidence="4" id="KW-0067">ATP-binding</keyword>
<dbReference type="SUPFAM" id="SSF52540">
    <property type="entry name" value="P-loop containing nucleoside triphosphate hydrolases"/>
    <property type="match status" value="1"/>
</dbReference>
<dbReference type="GO" id="GO:0005524">
    <property type="term" value="F:ATP binding"/>
    <property type="evidence" value="ECO:0007669"/>
    <property type="project" value="UniProtKB-KW"/>
</dbReference>
<dbReference type="InterPro" id="IPR027417">
    <property type="entry name" value="P-loop_NTPase"/>
</dbReference>